<name>A0AAN9MZM6_CANGL</name>
<keyword evidence="3" id="KW-1185">Reference proteome</keyword>
<dbReference type="AlphaFoldDB" id="A0AAN9MZM6"/>
<protein>
    <submittedName>
        <fullName evidence="2">Uncharacterized protein</fullName>
    </submittedName>
</protein>
<proteinExistence type="predicted"/>
<comment type="caution">
    <text evidence="2">The sequence shown here is derived from an EMBL/GenBank/DDBJ whole genome shotgun (WGS) entry which is preliminary data.</text>
</comment>
<accession>A0AAN9MZM6</accession>
<gene>
    <name evidence="2" type="ORF">VNO77_03022</name>
</gene>
<sequence>MQKQERKAMRGPEEFVKSKMRATHSFFSMEVEQMQVLKQRKIVLSGSNGANSRLGCQFKAREKGEKRVVKRDQEEKHFSGKSREIERRRK</sequence>
<evidence type="ECO:0000313" key="2">
    <source>
        <dbReference type="EMBL" id="KAK7360999.1"/>
    </source>
</evidence>
<organism evidence="2 3">
    <name type="scientific">Canavalia gladiata</name>
    <name type="common">Sword bean</name>
    <name type="synonym">Dolichos gladiatus</name>
    <dbReference type="NCBI Taxonomy" id="3824"/>
    <lineage>
        <taxon>Eukaryota</taxon>
        <taxon>Viridiplantae</taxon>
        <taxon>Streptophyta</taxon>
        <taxon>Embryophyta</taxon>
        <taxon>Tracheophyta</taxon>
        <taxon>Spermatophyta</taxon>
        <taxon>Magnoliopsida</taxon>
        <taxon>eudicotyledons</taxon>
        <taxon>Gunneridae</taxon>
        <taxon>Pentapetalae</taxon>
        <taxon>rosids</taxon>
        <taxon>fabids</taxon>
        <taxon>Fabales</taxon>
        <taxon>Fabaceae</taxon>
        <taxon>Papilionoideae</taxon>
        <taxon>50 kb inversion clade</taxon>
        <taxon>NPAAA clade</taxon>
        <taxon>indigoferoid/millettioid clade</taxon>
        <taxon>Phaseoleae</taxon>
        <taxon>Canavalia</taxon>
    </lineage>
</organism>
<feature type="region of interest" description="Disordered" evidence="1">
    <location>
        <begin position="63"/>
        <end position="90"/>
    </location>
</feature>
<reference evidence="2 3" key="1">
    <citation type="submission" date="2024-01" db="EMBL/GenBank/DDBJ databases">
        <title>The genomes of 5 underutilized Papilionoideae crops provide insights into root nodulation and disease resistanc.</title>
        <authorList>
            <person name="Jiang F."/>
        </authorList>
    </citation>
    <scope>NUCLEOTIDE SEQUENCE [LARGE SCALE GENOMIC DNA]</scope>
    <source>
        <strain evidence="2">LVBAO_FW01</strain>
        <tissue evidence="2">Leaves</tissue>
    </source>
</reference>
<evidence type="ECO:0000313" key="3">
    <source>
        <dbReference type="Proteomes" id="UP001367508"/>
    </source>
</evidence>
<dbReference type="Proteomes" id="UP001367508">
    <property type="component" value="Unassembled WGS sequence"/>
</dbReference>
<dbReference type="EMBL" id="JAYMYQ010000001">
    <property type="protein sequence ID" value="KAK7360999.1"/>
    <property type="molecule type" value="Genomic_DNA"/>
</dbReference>
<evidence type="ECO:0000256" key="1">
    <source>
        <dbReference type="SAM" id="MobiDB-lite"/>
    </source>
</evidence>